<dbReference type="PROSITE" id="PS01234">
    <property type="entry name" value="GATB"/>
    <property type="match status" value="1"/>
</dbReference>
<dbReference type="NCBIfam" id="TIGR00133">
    <property type="entry name" value="gatB"/>
    <property type="match status" value="1"/>
</dbReference>
<keyword evidence="13" id="KW-0808">Transferase</keyword>
<dbReference type="Pfam" id="PF02637">
    <property type="entry name" value="GatB_Yqey"/>
    <property type="match status" value="1"/>
</dbReference>
<dbReference type="GO" id="GO:0005524">
    <property type="term" value="F:ATP binding"/>
    <property type="evidence" value="ECO:0007669"/>
    <property type="project" value="UniProtKB-KW"/>
</dbReference>
<dbReference type="NCBIfam" id="NF004014">
    <property type="entry name" value="PRK05477.1-4"/>
    <property type="match status" value="1"/>
</dbReference>
<evidence type="ECO:0000256" key="11">
    <source>
        <dbReference type="HAMAP-Rule" id="MF_00121"/>
    </source>
</evidence>
<dbReference type="GO" id="GO:0006412">
    <property type="term" value="P:translation"/>
    <property type="evidence" value="ECO:0007669"/>
    <property type="project" value="UniProtKB-UniRule"/>
</dbReference>
<dbReference type="GO" id="GO:0016740">
    <property type="term" value="F:transferase activity"/>
    <property type="evidence" value="ECO:0007669"/>
    <property type="project" value="UniProtKB-KW"/>
</dbReference>
<dbReference type="GO" id="GO:0050567">
    <property type="term" value="F:glutaminyl-tRNA synthase (glutamine-hydrolyzing) activity"/>
    <property type="evidence" value="ECO:0007669"/>
    <property type="project" value="UniProtKB-UniRule"/>
</dbReference>
<dbReference type="EC" id="6.3.5.-" evidence="11"/>
<evidence type="ECO:0000313" key="13">
    <source>
        <dbReference type="EMBL" id="BAV92125.1"/>
    </source>
</evidence>
<comment type="catalytic activity">
    <reaction evidence="9 11">
        <text>L-aspartyl-tRNA(Asn) + L-glutamine + ATP + H2O = L-asparaginyl-tRNA(Asn) + L-glutamate + ADP + phosphate + 2 H(+)</text>
        <dbReference type="Rhea" id="RHEA:14513"/>
        <dbReference type="Rhea" id="RHEA-COMP:9674"/>
        <dbReference type="Rhea" id="RHEA-COMP:9677"/>
        <dbReference type="ChEBI" id="CHEBI:15377"/>
        <dbReference type="ChEBI" id="CHEBI:15378"/>
        <dbReference type="ChEBI" id="CHEBI:29985"/>
        <dbReference type="ChEBI" id="CHEBI:30616"/>
        <dbReference type="ChEBI" id="CHEBI:43474"/>
        <dbReference type="ChEBI" id="CHEBI:58359"/>
        <dbReference type="ChEBI" id="CHEBI:78515"/>
        <dbReference type="ChEBI" id="CHEBI:78516"/>
        <dbReference type="ChEBI" id="CHEBI:456216"/>
    </reaction>
</comment>
<dbReference type="Pfam" id="PF02934">
    <property type="entry name" value="GatB_N"/>
    <property type="match status" value="1"/>
</dbReference>
<proteinExistence type="inferred from homology"/>
<dbReference type="AlphaFoldDB" id="A0A1J1DTX1"/>
<dbReference type="InterPro" id="IPR004413">
    <property type="entry name" value="GatB"/>
</dbReference>
<evidence type="ECO:0000256" key="7">
    <source>
        <dbReference type="ARBA" id="ARBA00022917"/>
    </source>
</evidence>
<dbReference type="FunFam" id="1.10.10.410:FF:000001">
    <property type="entry name" value="Aspartyl/glutamyl-tRNA(Asn/Gln) amidotransferase subunit B"/>
    <property type="match status" value="1"/>
</dbReference>
<accession>A0A1J1DTX1</accession>
<dbReference type="GO" id="GO:0050566">
    <property type="term" value="F:asparaginyl-tRNA synthase (glutamine-hydrolyzing) activity"/>
    <property type="evidence" value="ECO:0007669"/>
    <property type="project" value="RHEA"/>
</dbReference>
<keyword evidence="4 11" id="KW-0436">Ligase</keyword>
<organism evidence="13 14">
    <name type="scientific">Candidatus Desulfovibrio trichonymphae</name>
    <dbReference type="NCBI Taxonomy" id="1725232"/>
    <lineage>
        <taxon>Bacteria</taxon>
        <taxon>Pseudomonadati</taxon>
        <taxon>Thermodesulfobacteriota</taxon>
        <taxon>Desulfovibrionia</taxon>
        <taxon>Desulfovibrionales</taxon>
        <taxon>Desulfovibrionaceae</taxon>
        <taxon>Desulfovibrio</taxon>
    </lineage>
</organism>
<dbReference type="NCBIfam" id="NF004012">
    <property type="entry name" value="PRK05477.1-2"/>
    <property type="match status" value="1"/>
</dbReference>
<dbReference type="PANTHER" id="PTHR11659:SF0">
    <property type="entry name" value="GLUTAMYL-TRNA(GLN) AMIDOTRANSFERASE SUBUNIT B, MITOCHONDRIAL"/>
    <property type="match status" value="1"/>
</dbReference>
<keyword evidence="7 11" id="KW-0648">Protein biosynthesis</keyword>
<dbReference type="InterPro" id="IPR014746">
    <property type="entry name" value="Gln_synth/guanido_kin_cat_dom"/>
</dbReference>
<dbReference type="InterPro" id="IPR017959">
    <property type="entry name" value="Asn/Gln-tRNA_amidoTrfase_suB/E"/>
</dbReference>
<evidence type="ECO:0000256" key="2">
    <source>
        <dbReference type="ARBA" id="ARBA00011123"/>
    </source>
</evidence>
<comment type="function">
    <text evidence="8 11">Allows the formation of correctly charged Asn-tRNA(Asn) or Gln-tRNA(Gln) through the transamidation of misacylated Asp-tRNA(Asn) or Glu-tRNA(Gln) in organisms which lack either or both of asparaginyl-tRNA or glutaminyl-tRNA synthetases. The reaction takes place in the presence of glutamine and ATP through an activated phospho-Asp-tRNA(Asn) or phospho-Glu-tRNA(Gln).</text>
</comment>
<dbReference type="EMBL" id="AP017368">
    <property type="protein sequence ID" value="BAV92125.1"/>
    <property type="molecule type" value="Genomic_DNA"/>
</dbReference>
<keyword evidence="6 11" id="KW-0067">ATP-binding</keyword>
<evidence type="ECO:0000256" key="1">
    <source>
        <dbReference type="ARBA" id="ARBA00005306"/>
    </source>
</evidence>
<dbReference type="HAMAP" id="MF_00121">
    <property type="entry name" value="GatB"/>
    <property type="match status" value="1"/>
</dbReference>
<dbReference type="GO" id="GO:0070681">
    <property type="term" value="P:glutaminyl-tRNAGln biosynthesis via transamidation"/>
    <property type="evidence" value="ECO:0007669"/>
    <property type="project" value="TreeGrafter"/>
</dbReference>
<protein>
    <recommendedName>
        <fullName evidence="3 11">Aspartyl/glutamyl-tRNA(Asn/Gln) amidotransferase subunit B</fullName>
        <shortName evidence="11">Asp/Glu-ADT subunit B</shortName>
        <ecNumber evidence="11">6.3.5.-</ecNumber>
    </recommendedName>
</protein>
<feature type="domain" description="Asn/Gln amidotransferase" evidence="12">
    <location>
        <begin position="328"/>
        <end position="476"/>
    </location>
</feature>
<comment type="subunit">
    <text evidence="2 11">Heterotrimer of A, B and C subunits.</text>
</comment>
<dbReference type="SMART" id="SM00845">
    <property type="entry name" value="GatB_Yqey"/>
    <property type="match status" value="1"/>
</dbReference>
<evidence type="ECO:0000259" key="12">
    <source>
        <dbReference type="SMART" id="SM00845"/>
    </source>
</evidence>
<evidence type="ECO:0000256" key="9">
    <source>
        <dbReference type="ARBA" id="ARBA00047380"/>
    </source>
</evidence>
<reference evidence="13 14" key="1">
    <citation type="journal article" date="2017" name="ISME J.">
        <title>Genome of 'Ca. Desulfovibrio trichonymphae', an H2-oxidizing bacterium in a tripartite symbiotic system within a protist cell in the termite gut.</title>
        <authorList>
            <person name="Kuwahara H."/>
            <person name="Yuki M."/>
            <person name="Izawa K."/>
            <person name="Ohkuma M."/>
            <person name="Hongoh Y."/>
        </authorList>
    </citation>
    <scope>NUCLEOTIDE SEQUENCE [LARGE SCALE GENOMIC DNA]</scope>
    <source>
        <strain evidence="13 14">Rs-N31</strain>
    </source>
</reference>
<dbReference type="InterPro" id="IPR003789">
    <property type="entry name" value="Asn/Gln_tRNA_amidoTrase-B-like"/>
</dbReference>
<dbReference type="Gene3D" id="1.10.10.410">
    <property type="match status" value="1"/>
</dbReference>
<name>A0A1J1DTX1_9BACT</name>
<dbReference type="SUPFAM" id="SSF89095">
    <property type="entry name" value="GatB/YqeY motif"/>
    <property type="match status" value="1"/>
</dbReference>
<comment type="catalytic activity">
    <reaction evidence="10 11">
        <text>L-glutamyl-tRNA(Gln) + L-glutamine + ATP + H2O = L-glutaminyl-tRNA(Gln) + L-glutamate + ADP + phosphate + H(+)</text>
        <dbReference type="Rhea" id="RHEA:17521"/>
        <dbReference type="Rhea" id="RHEA-COMP:9681"/>
        <dbReference type="Rhea" id="RHEA-COMP:9684"/>
        <dbReference type="ChEBI" id="CHEBI:15377"/>
        <dbReference type="ChEBI" id="CHEBI:15378"/>
        <dbReference type="ChEBI" id="CHEBI:29985"/>
        <dbReference type="ChEBI" id="CHEBI:30616"/>
        <dbReference type="ChEBI" id="CHEBI:43474"/>
        <dbReference type="ChEBI" id="CHEBI:58359"/>
        <dbReference type="ChEBI" id="CHEBI:78520"/>
        <dbReference type="ChEBI" id="CHEBI:78521"/>
        <dbReference type="ChEBI" id="CHEBI:456216"/>
    </reaction>
</comment>
<dbReference type="SUPFAM" id="SSF55931">
    <property type="entry name" value="Glutamine synthetase/guanido kinase"/>
    <property type="match status" value="1"/>
</dbReference>
<dbReference type="InterPro" id="IPR017958">
    <property type="entry name" value="Gln-tRNA_amidoTrfase_suB_CS"/>
</dbReference>
<dbReference type="RefSeq" id="WP_096399646.1">
    <property type="nucleotide sequence ID" value="NZ_AP017368.1"/>
</dbReference>
<sequence length="479" mass="52472">MTVCEVVIGLEVHIQLATASKLFCPCPTMFGQPPNTNVCEICLGMPGALPSLNRQAVHYAALVGLAANCTINLYSVFARKNYFYPDLPAGYQISQFDLPVCEHGCLSIRADGIEKNIGITRIHLENDAGKNIHAQDENVSYVDLNRAGTPLVEIVSEPDIRSPAEAVAYLKTLYGIVTYLGVCDGNMEEGSFRCDANVSLRPAGSTRFGIRSEIKNLNSFKNVQRAIEYEIARQQGILDDGDAVTQETRLYDAVKNVTIAMRSKEEAHDYRYFPDPDLLPVTISGEELDAWKNEMPELPHTRLERFKAMTGLPEADIEMLVQHPNMADFFETAAGLSDARKTANYMLGPLLRECHARNLPADPAKWAMRPQALAELVRIVDQGLISAKIANDIFAEIFSTGAMPEAYIKEKNLGQISDSGALGAAVDAAVAAHPAETASYRSGKTKLLSFFVGQVMRATKGKANPALVNELLVRKLGRH</sequence>
<evidence type="ECO:0000313" key="14">
    <source>
        <dbReference type="Proteomes" id="UP000242645"/>
    </source>
</evidence>
<evidence type="ECO:0000256" key="5">
    <source>
        <dbReference type="ARBA" id="ARBA00022741"/>
    </source>
</evidence>
<keyword evidence="14" id="KW-1185">Reference proteome</keyword>
<dbReference type="InterPro" id="IPR018027">
    <property type="entry name" value="Asn/Gln_amidotransferase"/>
</dbReference>
<dbReference type="Proteomes" id="UP000242645">
    <property type="component" value="Chromosome"/>
</dbReference>
<dbReference type="KEGG" id="dtr:RSDT_0613"/>
<evidence type="ECO:0000256" key="3">
    <source>
        <dbReference type="ARBA" id="ARBA00016923"/>
    </source>
</evidence>
<dbReference type="InterPro" id="IPR006075">
    <property type="entry name" value="Asn/Gln-tRNA_Trfase_suB/E_cat"/>
</dbReference>
<dbReference type="OrthoDB" id="9804078at2"/>
<keyword evidence="5 11" id="KW-0547">Nucleotide-binding</keyword>
<evidence type="ECO:0000256" key="8">
    <source>
        <dbReference type="ARBA" id="ARBA00024799"/>
    </source>
</evidence>
<evidence type="ECO:0000256" key="10">
    <source>
        <dbReference type="ARBA" id="ARBA00047913"/>
    </source>
</evidence>
<evidence type="ECO:0000256" key="6">
    <source>
        <dbReference type="ARBA" id="ARBA00022840"/>
    </source>
</evidence>
<dbReference type="InterPro" id="IPR023168">
    <property type="entry name" value="GatB_Yqey_C_2"/>
</dbReference>
<gene>
    <name evidence="11 13" type="primary">gatB</name>
    <name evidence="13" type="ORF">RSDT_0613</name>
</gene>
<comment type="similarity">
    <text evidence="1 11">Belongs to the GatB/GatE family. GatB subfamily.</text>
</comment>
<evidence type="ECO:0000256" key="4">
    <source>
        <dbReference type="ARBA" id="ARBA00022598"/>
    </source>
</evidence>
<dbReference type="PANTHER" id="PTHR11659">
    <property type="entry name" value="GLUTAMYL-TRNA GLN AMIDOTRANSFERASE SUBUNIT B MITOCHONDRIAL AND PROKARYOTIC PET112-RELATED"/>
    <property type="match status" value="1"/>
</dbReference>